<feature type="transmembrane region" description="Helical" evidence="6">
    <location>
        <begin position="35"/>
        <end position="60"/>
    </location>
</feature>
<dbReference type="Pfam" id="PF07690">
    <property type="entry name" value="MFS_1"/>
    <property type="match status" value="1"/>
</dbReference>
<keyword evidence="3 6" id="KW-0812">Transmembrane</keyword>
<feature type="transmembrane region" description="Helical" evidence="6">
    <location>
        <begin position="248"/>
        <end position="267"/>
    </location>
</feature>
<feature type="transmembrane region" description="Helical" evidence="6">
    <location>
        <begin position="72"/>
        <end position="90"/>
    </location>
</feature>
<evidence type="ECO:0000256" key="4">
    <source>
        <dbReference type="ARBA" id="ARBA00022989"/>
    </source>
</evidence>
<name>A0A5D3WIW2_9BACT</name>
<evidence type="ECO:0000256" key="5">
    <source>
        <dbReference type="ARBA" id="ARBA00023136"/>
    </source>
</evidence>
<dbReference type="Proteomes" id="UP000324159">
    <property type="component" value="Unassembled WGS sequence"/>
</dbReference>
<evidence type="ECO:0000256" key="2">
    <source>
        <dbReference type="ARBA" id="ARBA00022475"/>
    </source>
</evidence>
<accession>A0A5D3WIW2</accession>
<feature type="transmembrane region" description="Helical" evidence="6">
    <location>
        <begin position="161"/>
        <end position="180"/>
    </location>
</feature>
<dbReference type="GO" id="GO:0022857">
    <property type="term" value="F:transmembrane transporter activity"/>
    <property type="evidence" value="ECO:0007669"/>
    <property type="project" value="InterPro"/>
</dbReference>
<organism evidence="8 9">
    <name type="scientific">Geothermobacter ehrlichii</name>
    <dbReference type="NCBI Taxonomy" id="213224"/>
    <lineage>
        <taxon>Bacteria</taxon>
        <taxon>Pseudomonadati</taxon>
        <taxon>Thermodesulfobacteriota</taxon>
        <taxon>Desulfuromonadia</taxon>
        <taxon>Desulfuromonadales</taxon>
        <taxon>Geothermobacteraceae</taxon>
        <taxon>Geothermobacter</taxon>
    </lineage>
</organism>
<dbReference type="Gene3D" id="1.20.1250.20">
    <property type="entry name" value="MFS general substrate transporter like domains"/>
    <property type="match status" value="1"/>
</dbReference>
<evidence type="ECO:0000313" key="8">
    <source>
        <dbReference type="EMBL" id="TYO98916.1"/>
    </source>
</evidence>
<sequence length="401" mass="43024">MFYLRLFLPFGFGYFLSYLYRTVNAVIAPDLARDLVLLPASLGFLTSAYFLTFALSQLPLGILLDRFGPRRVESLLLLVAALGALVFARAQSLEWLVVGRGLIGIGVSACLMAAFKAFVLWFPAERLPLANGVQMVSGGLGALAATVPVEMALGMTDWRGVFLLLAGLTLLAAVILWLVIPEVKRPARSDTLAGQLRGLGQVFTSAAFWRLTPWTVAGQAAYLSLYGLWSGPWLRDVGLFDRAGVARVLLLVAVMMVLGYFTFGVLAERLARRGIGPQTTAAAGMSGFALVQFGLLFAGPASAVWLWLLFGFFGTTCILPYAVLGQSFPPSLSGRATTALNLLVFVGAFAAQWAVGWMVGLWPVTATGGYRPAGYRLGFGVLLGLQLLAALWFLAAGRRRG</sequence>
<feature type="transmembrane region" description="Helical" evidence="6">
    <location>
        <begin position="207"/>
        <end position="228"/>
    </location>
</feature>
<feature type="transmembrane region" description="Helical" evidence="6">
    <location>
        <begin position="102"/>
        <end position="122"/>
    </location>
</feature>
<proteinExistence type="predicted"/>
<feature type="domain" description="Major facilitator superfamily (MFS) profile" evidence="7">
    <location>
        <begin position="6"/>
        <end position="401"/>
    </location>
</feature>
<dbReference type="GO" id="GO:0005886">
    <property type="term" value="C:plasma membrane"/>
    <property type="evidence" value="ECO:0007669"/>
    <property type="project" value="UniProtKB-SubCell"/>
</dbReference>
<comment type="caution">
    <text evidence="8">The sequence shown here is derived from an EMBL/GenBank/DDBJ whole genome shotgun (WGS) entry which is preliminary data.</text>
</comment>
<feature type="transmembrane region" description="Helical" evidence="6">
    <location>
        <begin position="129"/>
        <end position="149"/>
    </location>
</feature>
<evidence type="ECO:0000256" key="3">
    <source>
        <dbReference type="ARBA" id="ARBA00022692"/>
    </source>
</evidence>
<keyword evidence="4 6" id="KW-1133">Transmembrane helix</keyword>
<comment type="subcellular location">
    <subcellularLocation>
        <location evidence="1">Cell membrane</location>
        <topology evidence="1">Multi-pass membrane protein</topology>
    </subcellularLocation>
</comment>
<dbReference type="AlphaFoldDB" id="A0A5D3WIW2"/>
<dbReference type="InterPro" id="IPR050189">
    <property type="entry name" value="MFS_Efflux_Transporters"/>
</dbReference>
<feature type="transmembrane region" description="Helical" evidence="6">
    <location>
        <begin position="279"/>
        <end position="298"/>
    </location>
</feature>
<dbReference type="InterPro" id="IPR036259">
    <property type="entry name" value="MFS_trans_sf"/>
</dbReference>
<feature type="transmembrane region" description="Helical" evidence="6">
    <location>
        <begin position="375"/>
        <end position="395"/>
    </location>
</feature>
<evidence type="ECO:0000313" key="9">
    <source>
        <dbReference type="Proteomes" id="UP000324159"/>
    </source>
</evidence>
<dbReference type="PANTHER" id="PTHR43124">
    <property type="entry name" value="PURINE EFFLUX PUMP PBUE"/>
    <property type="match status" value="1"/>
</dbReference>
<keyword evidence="9" id="KW-1185">Reference proteome</keyword>
<keyword evidence="5 6" id="KW-0472">Membrane</keyword>
<evidence type="ECO:0000259" key="7">
    <source>
        <dbReference type="PROSITE" id="PS50850"/>
    </source>
</evidence>
<feature type="transmembrane region" description="Helical" evidence="6">
    <location>
        <begin position="304"/>
        <end position="324"/>
    </location>
</feature>
<evidence type="ECO:0000256" key="6">
    <source>
        <dbReference type="SAM" id="Phobius"/>
    </source>
</evidence>
<reference evidence="8 9" key="1">
    <citation type="submission" date="2019-07" db="EMBL/GenBank/DDBJ databases">
        <title>Genomic Encyclopedia of Type Strains, Phase IV (KMG-IV): sequencing the most valuable type-strain genomes for metagenomic binning, comparative biology and taxonomic classification.</title>
        <authorList>
            <person name="Goeker M."/>
        </authorList>
    </citation>
    <scope>NUCLEOTIDE SEQUENCE [LARGE SCALE GENOMIC DNA]</scope>
    <source>
        <strain evidence="8 9">SS015</strain>
    </source>
</reference>
<dbReference type="InterPro" id="IPR020846">
    <property type="entry name" value="MFS_dom"/>
</dbReference>
<dbReference type="SUPFAM" id="SSF103473">
    <property type="entry name" value="MFS general substrate transporter"/>
    <property type="match status" value="1"/>
</dbReference>
<protein>
    <submittedName>
        <fullName evidence="8">Putative MFS family arabinose efflux permease</fullName>
    </submittedName>
</protein>
<dbReference type="OrthoDB" id="5315372at2"/>
<feature type="transmembrane region" description="Helical" evidence="6">
    <location>
        <begin position="336"/>
        <end position="355"/>
    </location>
</feature>
<keyword evidence="2" id="KW-1003">Cell membrane</keyword>
<dbReference type="EMBL" id="VNIB01000004">
    <property type="protein sequence ID" value="TYO98916.1"/>
    <property type="molecule type" value="Genomic_DNA"/>
</dbReference>
<evidence type="ECO:0000256" key="1">
    <source>
        <dbReference type="ARBA" id="ARBA00004651"/>
    </source>
</evidence>
<dbReference type="PROSITE" id="PS50850">
    <property type="entry name" value="MFS"/>
    <property type="match status" value="1"/>
</dbReference>
<gene>
    <name evidence="8" type="ORF">EDC39_10440</name>
</gene>
<dbReference type="InterPro" id="IPR011701">
    <property type="entry name" value="MFS"/>
</dbReference>
<dbReference type="PANTHER" id="PTHR43124:SF3">
    <property type="entry name" value="CHLORAMPHENICOL EFFLUX PUMP RV0191"/>
    <property type="match status" value="1"/>
</dbReference>